<sequence length="249" mass="28251">MIRKGDALETYWAEAAGWDDDRIASTQRRERLAWRVAAAAALLTVLSAITLMLLLPLKTVEPFVVRVDSSTGVVDIVPQYVGSQDFPETVTRYFLGRYVRTCERYVYASAYHDYAECGAFNSPELNQEHYRRWVPSNPESPFKVYGQNTTLRPQIVSITFLESAPERNVAQVRYLIGARKAGGAGERVTRYIATITYRYANPSRDVNVRQWNPLGLRIDDFRRELEVPEEHAPSRSSGTVAVEPEKTSL</sequence>
<evidence type="ECO:0000256" key="1">
    <source>
        <dbReference type="ARBA" id="ARBA00004167"/>
    </source>
</evidence>
<dbReference type="InterPro" id="IPR026264">
    <property type="entry name" value="VirB8/PtlE"/>
</dbReference>
<protein>
    <submittedName>
        <fullName evidence="8">Conjugal transfer protein TraJ</fullName>
    </submittedName>
</protein>
<dbReference type="GO" id="GO:0016020">
    <property type="term" value="C:membrane"/>
    <property type="evidence" value="ECO:0007669"/>
    <property type="project" value="UniProtKB-SubCell"/>
</dbReference>
<dbReference type="EMBL" id="BLJN01000004">
    <property type="protein sequence ID" value="GFE82478.1"/>
    <property type="molecule type" value="Genomic_DNA"/>
</dbReference>
<dbReference type="RefSeq" id="WP_161814121.1">
    <property type="nucleotide sequence ID" value="NZ_BLJN01000004.1"/>
</dbReference>
<dbReference type="SUPFAM" id="SSF54427">
    <property type="entry name" value="NTF2-like"/>
    <property type="match status" value="1"/>
</dbReference>
<feature type="transmembrane region" description="Helical" evidence="6">
    <location>
        <begin position="32"/>
        <end position="55"/>
    </location>
</feature>
<dbReference type="InterPro" id="IPR032710">
    <property type="entry name" value="NTF2-like_dom_sf"/>
</dbReference>
<dbReference type="AlphaFoldDB" id="A0A829YI29"/>
<name>A0A829YI29_9GAMM</name>
<keyword evidence="9" id="KW-1185">Reference proteome</keyword>
<dbReference type="GO" id="GO:0030255">
    <property type="term" value="P:protein secretion by the type IV secretion system"/>
    <property type="evidence" value="ECO:0007669"/>
    <property type="project" value="InterPro"/>
</dbReference>
<evidence type="ECO:0000256" key="6">
    <source>
        <dbReference type="SAM" id="Phobius"/>
    </source>
</evidence>
<dbReference type="PIRSF" id="PIRSF003299">
    <property type="entry name" value="VirB8_PtlE"/>
    <property type="match status" value="1"/>
</dbReference>
<gene>
    <name evidence="8" type="primary">virB8</name>
    <name evidence="8" type="ORF">GCM10011487_44780</name>
</gene>
<dbReference type="InterPro" id="IPR007430">
    <property type="entry name" value="VirB8"/>
</dbReference>
<dbReference type="Gene3D" id="3.10.450.230">
    <property type="entry name" value="VirB8 protein"/>
    <property type="match status" value="1"/>
</dbReference>
<feature type="domain" description="Bacterial virulence protein VirB8" evidence="7">
    <location>
        <begin position="15"/>
        <end position="223"/>
    </location>
</feature>
<keyword evidence="3 6" id="KW-1133">Transmembrane helix</keyword>
<evidence type="ECO:0000313" key="8">
    <source>
        <dbReference type="EMBL" id="GFE82478.1"/>
    </source>
</evidence>
<evidence type="ECO:0000256" key="2">
    <source>
        <dbReference type="ARBA" id="ARBA00022692"/>
    </source>
</evidence>
<reference evidence="9" key="1">
    <citation type="submission" date="2020-01" db="EMBL/GenBank/DDBJ databases">
        <title>'Steroidobacter agaridevorans' sp. nov., agar-degrading bacteria isolated from rhizosphere soils.</title>
        <authorList>
            <person name="Ikenaga M."/>
            <person name="Kataoka M."/>
            <person name="Murouchi A."/>
            <person name="Katsuragi S."/>
            <person name="Sakai M."/>
        </authorList>
    </citation>
    <scope>NUCLEOTIDE SEQUENCE [LARGE SCALE GENOMIC DNA]</scope>
    <source>
        <strain evidence="9">YU21-B</strain>
    </source>
</reference>
<evidence type="ECO:0000256" key="5">
    <source>
        <dbReference type="SAM" id="MobiDB-lite"/>
    </source>
</evidence>
<dbReference type="CDD" id="cd16424">
    <property type="entry name" value="VirB8"/>
    <property type="match status" value="1"/>
</dbReference>
<comment type="subcellular location">
    <subcellularLocation>
        <location evidence="1">Membrane</location>
        <topology evidence="1">Single-pass membrane protein</topology>
    </subcellularLocation>
</comment>
<comment type="caution">
    <text evidence="8">The sequence shown here is derived from an EMBL/GenBank/DDBJ whole genome shotgun (WGS) entry which is preliminary data.</text>
</comment>
<dbReference type="Proteomes" id="UP000445000">
    <property type="component" value="Unassembled WGS sequence"/>
</dbReference>
<evidence type="ECO:0000313" key="9">
    <source>
        <dbReference type="Proteomes" id="UP000445000"/>
    </source>
</evidence>
<dbReference type="Pfam" id="PF04335">
    <property type="entry name" value="VirB8"/>
    <property type="match status" value="1"/>
</dbReference>
<organism evidence="8 9">
    <name type="scientific">Steroidobacter agaridevorans</name>
    <dbReference type="NCBI Taxonomy" id="2695856"/>
    <lineage>
        <taxon>Bacteria</taxon>
        <taxon>Pseudomonadati</taxon>
        <taxon>Pseudomonadota</taxon>
        <taxon>Gammaproteobacteria</taxon>
        <taxon>Steroidobacterales</taxon>
        <taxon>Steroidobacteraceae</taxon>
        <taxon>Steroidobacter</taxon>
    </lineage>
</organism>
<feature type="region of interest" description="Disordered" evidence="5">
    <location>
        <begin position="227"/>
        <end position="249"/>
    </location>
</feature>
<evidence type="ECO:0000259" key="7">
    <source>
        <dbReference type="Pfam" id="PF04335"/>
    </source>
</evidence>
<keyword evidence="4 6" id="KW-0472">Membrane</keyword>
<accession>A0A829YI29</accession>
<evidence type="ECO:0000256" key="3">
    <source>
        <dbReference type="ARBA" id="ARBA00022989"/>
    </source>
</evidence>
<evidence type="ECO:0000256" key="4">
    <source>
        <dbReference type="ARBA" id="ARBA00023136"/>
    </source>
</evidence>
<proteinExistence type="predicted"/>
<keyword evidence="2 6" id="KW-0812">Transmembrane</keyword>